<dbReference type="AlphaFoldDB" id="A0A432Y1E9"/>
<accession>A0A432Y1E9</accession>
<feature type="transmembrane region" description="Helical" evidence="1">
    <location>
        <begin position="75"/>
        <end position="97"/>
    </location>
</feature>
<name>A0A432Y1E9_9GAMM</name>
<keyword evidence="1" id="KW-1133">Transmembrane helix</keyword>
<dbReference type="EMBL" id="PIPW01000001">
    <property type="protein sequence ID" value="RUO54765.1"/>
    <property type="molecule type" value="Genomic_DNA"/>
</dbReference>
<organism evidence="2 3">
    <name type="scientific">Pseudidiomarina halophila</name>
    <dbReference type="NCBI Taxonomy" id="1449799"/>
    <lineage>
        <taxon>Bacteria</taxon>
        <taxon>Pseudomonadati</taxon>
        <taxon>Pseudomonadota</taxon>
        <taxon>Gammaproteobacteria</taxon>
        <taxon>Alteromonadales</taxon>
        <taxon>Idiomarinaceae</taxon>
        <taxon>Pseudidiomarina</taxon>
    </lineage>
</organism>
<evidence type="ECO:0000256" key="1">
    <source>
        <dbReference type="SAM" id="Phobius"/>
    </source>
</evidence>
<reference evidence="3" key="1">
    <citation type="journal article" date="2018" name="Front. Microbiol.">
        <title>Genome-Based Analysis Reveals the Taxonomy and Diversity of the Family Idiomarinaceae.</title>
        <authorList>
            <person name="Liu Y."/>
            <person name="Lai Q."/>
            <person name="Shao Z."/>
        </authorList>
    </citation>
    <scope>NUCLEOTIDE SEQUENCE [LARGE SCALE GENOMIC DNA]</scope>
    <source>
        <strain evidence="3">BH195</strain>
    </source>
</reference>
<dbReference type="InterPro" id="IPR025250">
    <property type="entry name" value="DUF4199"/>
</dbReference>
<dbReference type="RefSeq" id="WP_126762443.1">
    <property type="nucleotide sequence ID" value="NZ_JBHLTZ010000004.1"/>
</dbReference>
<evidence type="ECO:0000313" key="3">
    <source>
        <dbReference type="Proteomes" id="UP000287198"/>
    </source>
</evidence>
<dbReference type="OrthoDB" id="5766000at2"/>
<dbReference type="Pfam" id="PF13858">
    <property type="entry name" value="DUF4199"/>
    <property type="match status" value="1"/>
</dbReference>
<feature type="transmembrane region" description="Helical" evidence="1">
    <location>
        <begin position="129"/>
        <end position="152"/>
    </location>
</feature>
<keyword evidence="1" id="KW-0472">Membrane</keyword>
<dbReference type="Proteomes" id="UP000287198">
    <property type="component" value="Unassembled WGS sequence"/>
</dbReference>
<feature type="transmembrane region" description="Helical" evidence="1">
    <location>
        <begin position="36"/>
        <end position="54"/>
    </location>
</feature>
<keyword evidence="3" id="KW-1185">Reference proteome</keyword>
<evidence type="ECO:0000313" key="2">
    <source>
        <dbReference type="EMBL" id="RUO54765.1"/>
    </source>
</evidence>
<sequence>MLRELKWGVLFAGALLLWLLIERVTGLHGEHIEYHRYFTNLFAIVAVVIYVLALRDKRSSMPNQEMQWAEGFISGLIISVVVAVLSPLLQIIAHYLISPDFFSNMQAFVISEGMMEPEAARDYFSLESYMIQSALGALLMGAVTSAVVAFFLRKRNQAPERHNT</sequence>
<protein>
    <submittedName>
        <fullName evidence="2">DUF4199 domain-containing protein</fullName>
    </submittedName>
</protein>
<gene>
    <name evidence="2" type="ORF">CWI69_05005</name>
</gene>
<comment type="caution">
    <text evidence="2">The sequence shown here is derived from an EMBL/GenBank/DDBJ whole genome shotgun (WGS) entry which is preliminary data.</text>
</comment>
<proteinExistence type="predicted"/>
<keyword evidence="1" id="KW-0812">Transmembrane</keyword>